<feature type="region of interest" description="Disordered" evidence="1">
    <location>
        <begin position="1"/>
        <end position="29"/>
    </location>
</feature>
<protein>
    <submittedName>
        <fullName evidence="2">Uncharacterized protein</fullName>
    </submittedName>
</protein>
<feature type="compositionally biased region" description="Gly residues" evidence="1">
    <location>
        <begin position="7"/>
        <end position="23"/>
    </location>
</feature>
<gene>
    <name evidence="2" type="ORF">MRATA1EN1_LOCUS26912</name>
</gene>
<reference evidence="2" key="1">
    <citation type="submission" date="2023-04" db="EMBL/GenBank/DDBJ databases">
        <authorList>
            <consortium name="ELIXIR-Norway"/>
        </authorList>
    </citation>
    <scope>NUCLEOTIDE SEQUENCE [LARGE SCALE GENOMIC DNA]</scope>
</reference>
<evidence type="ECO:0000256" key="1">
    <source>
        <dbReference type="SAM" id="MobiDB-lite"/>
    </source>
</evidence>
<evidence type="ECO:0000313" key="3">
    <source>
        <dbReference type="Proteomes" id="UP001176941"/>
    </source>
</evidence>
<sequence>MAASSGTGTGGSRGEAGGKGEPGGTEVRAAAVRRRGETIILGAPAQISELKFTSEQDGNCITFYDLTSEHTITSVTFYRLKQSQAWPDS</sequence>
<accession>A0ABN8ZWZ1</accession>
<keyword evidence="3" id="KW-1185">Reference proteome</keyword>
<organism evidence="2 3">
    <name type="scientific">Rangifer tarandus platyrhynchus</name>
    <name type="common">Svalbard reindeer</name>
    <dbReference type="NCBI Taxonomy" id="3082113"/>
    <lineage>
        <taxon>Eukaryota</taxon>
        <taxon>Metazoa</taxon>
        <taxon>Chordata</taxon>
        <taxon>Craniata</taxon>
        <taxon>Vertebrata</taxon>
        <taxon>Euteleostomi</taxon>
        <taxon>Mammalia</taxon>
        <taxon>Eutheria</taxon>
        <taxon>Laurasiatheria</taxon>
        <taxon>Artiodactyla</taxon>
        <taxon>Ruminantia</taxon>
        <taxon>Pecora</taxon>
        <taxon>Cervidae</taxon>
        <taxon>Odocoileinae</taxon>
        <taxon>Rangifer</taxon>
    </lineage>
</organism>
<evidence type="ECO:0000313" key="2">
    <source>
        <dbReference type="EMBL" id="CAI9177950.1"/>
    </source>
</evidence>
<dbReference type="Proteomes" id="UP001176941">
    <property type="component" value="Chromosome 7"/>
</dbReference>
<dbReference type="EMBL" id="OX459943">
    <property type="protein sequence ID" value="CAI9177950.1"/>
    <property type="molecule type" value="Genomic_DNA"/>
</dbReference>
<name>A0ABN8ZWZ1_RANTA</name>
<proteinExistence type="predicted"/>